<dbReference type="GO" id="GO:0042285">
    <property type="term" value="F:xylosyltransferase activity"/>
    <property type="evidence" value="ECO:0007669"/>
    <property type="project" value="TreeGrafter"/>
</dbReference>
<evidence type="ECO:0000313" key="9">
    <source>
        <dbReference type="EMBL" id="OEU21278.1"/>
    </source>
</evidence>
<evidence type="ECO:0000256" key="5">
    <source>
        <dbReference type="ARBA" id="ARBA00023136"/>
    </source>
</evidence>
<keyword evidence="3" id="KW-0735">Signal-anchor</keyword>
<evidence type="ECO:0000256" key="4">
    <source>
        <dbReference type="ARBA" id="ARBA00022989"/>
    </source>
</evidence>
<keyword evidence="4 8" id="KW-1133">Transmembrane helix</keyword>
<evidence type="ECO:0000256" key="7">
    <source>
        <dbReference type="SAM" id="MobiDB-lite"/>
    </source>
</evidence>
<evidence type="ECO:0000256" key="3">
    <source>
        <dbReference type="ARBA" id="ARBA00022968"/>
    </source>
</evidence>
<dbReference type="OrthoDB" id="205012at2759"/>
<keyword evidence="5 8" id="KW-0472">Membrane</keyword>
<evidence type="ECO:0000313" key="10">
    <source>
        <dbReference type="Proteomes" id="UP000095751"/>
    </source>
</evidence>
<feature type="transmembrane region" description="Helical" evidence="8">
    <location>
        <begin position="54"/>
        <end position="77"/>
    </location>
</feature>
<dbReference type="GO" id="GO:0015020">
    <property type="term" value="F:glucuronosyltransferase activity"/>
    <property type="evidence" value="ECO:0007669"/>
    <property type="project" value="TreeGrafter"/>
</dbReference>
<dbReference type="Proteomes" id="UP000095751">
    <property type="component" value="Unassembled WGS sequence"/>
</dbReference>
<protein>
    <submittedName>
        <fullName evidence="9">Uncharacterized protein</fullName>
    </submittedName>
</protein>
<name>A0A1E7FT01_9STRA</name>
<dbReference type="InterPro" id="IPR051292">
    <property type="entry name" value="Xyl/GlcA_transferase"/>
</dbReference>
<dbReference type="GO" id="GO:0016020">
    <property type="term" value="C:membrane"/>
    <property type="evidence" value="ECO:0007669"/>
    <property type="project" value="UniProtKB-SubCell"/>
</dbReference>
<organism evidence="9 10">
    <name type="scientific">Fragilariopsis cylindrus CCMP1102</name>
    <dbReference type="NCBI Taxonomy" id="635003"/>
    <lineage>
        <taxon>Eukaryota</taxon>
        <taxon>Sar</taxon>
        <taxon>Stramenopiles</taxon>
        <taxon>Ochrophyta</taxon>
        <taxon>Bacillariophyta</taxon>
        <taxon>Bacillariophyceae</taxon>
        <taxon>Bacillariophycidae</taxon>
        <taxon>Bacillariales</taxon>
        <taxon>Bacillariaceae</taxon>
        <taxon>Fragilariopsis</taxon>
    </lineage>
</organism>
<evidence type="ECO:0000256" key="2">
    <source>
        <dbReference type="ARBA" id="ARBA00022692"/>
    </source>
</evidence>
<evidence type="ECO:0000256" key="8">
    <source>
        <dbReference type="SAM" id="Phobius"/>
    </source>
</evidence>
<dbReference type="InParanoid" id="A0A1E7FT01"/>
<gene>
    <name evidence="9" type="ORF">FRACYDRAFT_234906</name>
</gene>
<dbReference type="EMBL" id="KV784354">
    <property type="protein sequence ID" value="OEU21278.1"/>
    <property type="molecule type" value="Genomic_DNA"/>
</dbReference>
<feature type="compositionally biased region" description="Polar residues" evidence="7">
    <location>
        <begin position="18"/>
        <end position="30"/>
    </location>
</feature>
<dbReference type="KEGG" id="fcy:FRACYDRAFT_234906"/>
<dbReference type="GO" id="GO:0035269">
    <property type="term" value="P:protein O-linked glycosylation via mannose"/>
    <property type="evidence" value="ECO:0007669"/>
    <property type="project" value="TreeGrafter"/>
</dbReference>
<comment type="subcellular location">
    <subcellularLocation>
        <location evidence="1">Membrane</location>
        <topology evidence="1">Single-pass type II membrane protein</topology>
    </subcellularLocation>
</comment>
<dbReference type="Pfam" id="PF13896">
    <property type="entry name" value="Glyco_transf_49"/>
    <property type="match status" value="1"/>
</dbReference>
<keyword evidence="10" id="KW-1185">Reference proteome</keyword>
<accession>A0A1E7FT01</accession>
<evidence type="ECO:0000256" key="1">
    <source>
        <dbReference type="ARBA" id="ARBA00004606"/>
    </source>
</evidence>
<dbReference type="PANTHER" id="PTHR12270:SF52">
    <property type="entry name" value="GLYCOSYLTRANSFERASE-LIKE PROTEIN GNT13-RELATED"/>
    <property type="match status" value="1"/>
</dbReference>
<proteinExistence type="predicted"/>
<feature type="region of interest" description="Disordered" evidence="7">
    <location>
        <begin position="1"/>
        <end position="30"/>
    </location>
</feature>
<keyword evidence="2 8" id="KW-0812">Transmembrane</keyword>
<dbReference type="AlphaFoldDB" id="A0A1E7FT01"/>
<evidence type="ECO:0000256" key="6">
    <source>
        <dbReference type="ARBA" id="ARBA00023180"/>
    </source>
</evidence>
<sequence>MSMLKVRNTATTTATRRSPQNETTYSNDVGKQSSFIGKRRVPTRSSSHAKKKGWYVYVLVDIFVVAFSFGIASLYMFTLEEDIEGSNQADASSLIHASFMNGTGKDYDNDNGMGASIIATTKKFFENSIEDAPSCRPLDEHEVTFSLAIALSSENDLSMISHHCKRWGISAPISIAVWTSLSPTGVMEKIQSLKYNACQPEQMTIATLSPFDEQKLATDNSPPINQLRNLAMQGIQTSHVISLDVGMWESVDLHETLNTPLVIRSLSQDPKLAIVIPAFEVNIESYSSRKECMRNIPSSFDGLIIQLGEKRVSPKDPLHFSRHGSTQYRSWVKQAYGELIDIDCVSSDGYEPFVAIRYCEGLPPFQEVFGASNLISAWITHVLRLGYSLKQVGGAFVVDLPISNANEKEDSSDKINTYLRKTNGNDIRSDVFQWLDTNIPDHRRVQNCDDFEEVSEDEIA</sequence>
<reference evidence="9 10" key="1">
    <citation type="submission" date="2016-09" db="EMBL/GenBank/DDBJ databases">
        <title>Extensive genetic diversity and differential bi-allelic expression allows diatom success in the polar Southern Ocean.</title>
        <authorList>
            <consortium name="DOE Joint Genome Institute"/>
            <person name="Mock T."/>
            <person name="Otillar R.P."/>
            <person name="Strauss J."/>
            <person name="Dupont C."/>
            <person name="Frickenhaus S."/>
            <person name="Maumus F."/>
            <person name="Mcmullan M."/>
            <person name="Sanges R."/>
            <person name="Schmutz J."/>
            <person name="Toseland A."/>
            <person name="Valas R."/>
            <person name="Veluchamy A."/>
            <person name="Ward B.J."/>
            <person name="Allen A."/>
            <person name="Barry K."/>
            <person name="Falciatore A."/>
            <person name="Ferrante M."/>
            <person name="Fortunato A.E."/>
            <person name="Gloeckner G."/>
            <person name="Gruber A."/>
            <person name="Hipkin R."/>
            <person name="Janech M."/>
            <person name="Kroth P."/>
            <person name="Leese F."/>
            <person name="Lindquist E."/>
            <person name="Lyon B.R."/>
            <person name="Martin J."/>
            <person name="Mayer C."/>
            <person name="Parker M."/>
            <person name="Quesneville H."/>
            <person name="Raymond J."/>
            <person name="Uhlig C."/>
            <person name="Valentin K.U."/>
            <person name="Worden A.Z."/>
            <person name="Armbrust E.V."/>
            <person name="Bowler C."/>
            <person name="Green B."/>
            <person name="Moulton V."/>
            <person name="Van Oosterhout C."/>
            <person name="Grigoriev I."/>
        </authorList>
    </citation>
    <scope>NUCLEOTIDE SEQUENCE [LARGE SCALE GENOMIC DNA]</scope>
    <source>
        <strain evidence="9 10">CCMP1102</strain>
    </source>
</reference>
<dbReference type="PANTHER" id="PTHR12270">
    <property type="entry name" value="GLYCOSYLTRANSFERASE-RELATED"/>
    <property type="match status" value="1"/>
</dbReference>
<keyword evidence="6" id="KW-0325">Glycoprotein</keyword>